<comment type="catalytic activity">
    <reaction evidence="2">
        <text>a 3'-end 2',3'-cyclophospho-ribonucleotide-RNA + H2O = a 3'-end 2'-phospho-ribonucleotide-RNA + H(+)</text>
        <dbReference type="Rhea" id="RHEA:11828"/>
        <dbReference type="Rhea" id="RHEA-COMP:10464"/>
        <dbReference type="Rhea" id="RHEA-COMP:17353"/>
        <dbReference type="ChEBI" id="CHEBI:15377"/>
        <dbReference type="ChEBI" id="CHEBI:15378"/>
        <dbReference type="ChEBI" id="CHEBI:83064"/>
        <dbReference type="ChEBI" id="CHEBI:173113"/>
        <dbReference type="EC" id="3.1.4.58"/>
    </reaction>
</comment>
<dbReference type="Proteomes" id="UP000240509">
    <property type="component" value="Unassembled WGS sequence"/>
</dbReference>
<dbReference type="PANTHER" id="PTHR35561:SF1">
    <property type="entry name" value="RNA 2',3'-CYCLIC PHOSPHODIESTERASE"/>
    <property type="match status" value="1"/>
</dbReference>
<dbReference type="InterPro" id="IPR009097">
    <property type="entry name" value="Cyclic_Pdiesterase"/>
</dbReference>
<evidence type="ECO:0000313" key="4">
    <source>
        <dbReference type="Proteomes" id="UP000240509"/>
    </source>
</evidence>
<feature type="short sequence motif" description="HXTX 2" evidence="2">
    <location>
        <begin position="144"/>
        <end position="147"/>
    </location>
</feature>
<reference evidence="3 4" key="1">
    <citation type="submission" date="2018-03" db="EMBL/GenBank/DDBJ databases">
        <title>Alkalicoccus saliphilus sp. nov., isolated from a mineral pool.</title>
        <authorList>
            <person name="Zhao B."/>
        </authorList>
    </citation>
    <scope>NUCLEOTIDE SEQUENCE [LARGE SCALE GENOMIC DNA]</scope>
    <source>
        <strain evidence="3 4">6AG</strain>
    </source>
</reference>
<dbReference type="EC" id="3.1.4.58" evidence="2"/>
<dbReference type="PANTHER" id="PTHR35561">
    <property type="entry name" value="RNA 2',3'-CYCLIC PHOSPHODIESTERASE"/>
    <property type="match status" value="1"/>
</dbReference>
<dbReference type="GO" id="GO:0004113">
    <property type="term" value="F:2',3'-cyclic-nucleotide 3'-phosphodiesterase activity"/>
    <property type="evidence" value="ECO:0007669"/>
    <property type="project" value="InterPro"/>
</dbReference>
<keyword evidence="4" id="KW-1185">Reference proteome</keyword>
<protein>
    <recommendedName>
        <fullName evidence="2">RNA 2',3'-cyclic phosphodiesterase</fullName>
        <shortName evidence="2">RNA 2',3'-CPDase</shortName>
        <ecNumber evidence="2">3.1.4.58</ecNumber>
    </recommendedName>
</protein>
<proteinExistence type="inferred from homology"/>
<dbReference type="Pfam" id="PF13563">
    <property type="entry name" value="2_5_RNA_ligase2"/>
    <property type="match status" value="1"/>
</dbReference>
<feature type="short sequence motif" description="HXTX 1" evidence="2">
    <location>
        <begin position="60"/>
        <end position="63"/>
    </location>
</feature>
<keyword evidence="1 2" id="KW-0378">Hydrolase</keyword>
<dbReference type="AlphaFoldDB" id="A0A2T4U8R1"/>
<evidence type="ECO:0000256" key="1">
    <source>
        <dbReference type="ARBA" id="ARBA00022801"/>
    </source>
</evidence>
<name>A0A2T4U8R1_9BACI</name>
<organism evidence="3 4">
    <name type="scientific">Alkalicoccus saliphilus</name>
    <dbReference type="NCBI Taxonomy" id="200989"/>
    <lineage>
        <taxon>Bacteria</taxon>
        <taxon>Bacillati</taxon>
        <taxon>Bacillota</taxon>
        <taxon>Bacilli</taxon>
        <taxon>Bacillales</taxon>
        <taxon>Bacillaceae</taxon>
        <taxon>Alkalicoccus</taxon>
    </lineage>
</organism>
<dbReference type="InterPro" id="IPR004175">
    <property type="entry name" value="RNA_CPDase"/>
</dbReference>
<evidence type="ECO:0000256" key="2">
    <source>
        <dbReference type="HAMAP-Rule" id="MF_01940"/>
    </source>
</evidence>
<feature type="active site" description="Proton donor" evidence="2">
    <location>
        <position position="60"/>
    </location>
</feature>
<dbReference type="EMBL" id="PZJJ01000004">
    <property type="protein sequence ID" value="PTL39792.1"/>
    <property type="molecule type" value="Genomic_DNA"/>
</dbReference>
<comment type="function">
    <text evidence="2">Hydrolyzes RNA 2',3'-cyclic phosphodiester to an RNA 2'-phosphomonoester.</text>
</comment>
<feature type="active site" description="Proton acceptor" evidence="2">
    <location>
        <position position="144"/>
    </location>
</feature>
<dbReference type="HAMAP" id="MF_01940">
    <property type="entry name" value="RNA_CPDase"/>
    <property type="match status" value="1"/>
</dbReference>
<comment type="caution">
    <text evidence="3">The sequence shown here is derived from an EMBL/GenBank/DDBJ whole genome shotgun (WGS) entry which is preliminary data.</text>
</comment>
<evidence type="ECO:0000313" key="3">
    <source>
        <dbReference type="EMBL" id="PTL39792.1"/>
    </source>
</evidence>
<dbReference type="SUPFAM" id="SSF55144">
    <property type="entry name" value="LigT-like"/>
    <property type="match status" value="1"/>
</dbReference>
<gene>
    <name evidence="3" type="primary">thpR</name>
    <name evidence="3" type="ORF">C6Y45_03875</name>
</gene>
<sequence>MHFFRRKQKYRRVGKERRRLEHYFIGIKVEGKTADTAVSLQEELCLKDYFKQLPVKEEFHLTLLFLGGWETGKRQKLWSALQDRESSSFKLYFDQYAFFGRKDFPRVLFLRPRENETLMNLYSAVSEEAFRIDYPVPSKPFRPHLTIAKKYKGNRPFPFPVYGEVEKTVETVTEMSLFKVRPQKSPKYEKVSTIFFK</sequence>
<dbReference type="NCBIfam" id="TIGR02258">
    <property type="entry name" value="2_5_ligase"/>
    <property type="match status" value="1"/>
</dbReference>
<dbReference type="Gene3D" id="3.90.1140.10">
    <property type="entry name" value="Cyclic phosphodiesterase"/>
    <property type="match status" value="1"/>
</dbReference>
<accession>A0A2T4U8R1</accession>
<dbReference type="GO" id="GO:0008664">
    <property type="term" value="F:RNA 2',3'-cyclic 3'-phosphodiesterase activity"/>
    <property type="evidence" value="ECO:0007669"/>
    <property type="project" value="UniProtKB-EC"/>
</dbReference>
<comment type="similarity">
    <text evidence="2">Belongs to the 2H phosphoesterase superfamily. ThpR family.</text>
</comment>